<organism evidence="1 2">
    <name type="scientific">Niabella ginsengisoli</name>
    <dbReference type="NCBI Taxonomy" id="522298"/>
    <lineage>
        <taxon>Bacteria</taxon>
        <taxon>Pseudomonadati</taxon>
        <taxon>Bacteroidota</taxon>
        <taxon>Chitinophagia</taxon>
        <taxon>Chitinophagales</taxon>
        <taxon>Chitinophagaceae</taxon>
        <taxon>Niabella</taxon>
    </lineage>
</organism>
<dbReference type="Proteomes" id="UP001202248">
    <property type="component" value="Unassembled WGS sequence"/>
</dbReference>
<reference evidence="1 2" key="1">
    <citation type="submission" date="2022-02" db="EMBL/GenBank/DDBJ databases">
        <authorList>
            <person name="Min J."/>
        </authorList>
    </citation>
    <scope>NUCLEOTIDE SEQUENCE [LARGE SCALE GENOMIC DNA]</scope>
    <source>
        <strain evidence="1 2">GR10-1</strain>
    </source>
</reference>
<name>A0ABS9SI88_9BACT</name>
<comment type="caution">
    <text evidence="1">The sequence shown here is derived from an EMBL/GenBank/DDBJ whole genome shotgun (WGS) entry which is preliminary data.</text>
</comment>
<gene>
    <name evidence="1" type="ORF">MKP09_09230</name>
</gene>
<dbReference type="EMBL" id="JAKWBL010000001">
    <property type="protein sequence ID" value="MCH5598077.1"/>
    <property type="molecule type" value="Genomic_DNA"/>
</dbReference>
<proteinExistence type="predicted"/>
<evidence type="ECO:0000313" key="1">
    <source>
        <dbReference type="EMBL" id="MCH5598077.1"/>
    </source>
</evidence>
<evidence type="ECO:0000313" key="2">
    <source>
        <dbReference type="Proteomes" id="UP001202248"/>
    </source>
</evidence>
<dbReference type="RefSeq" id="WP_240827425.1">
    <property type="nucleotide sequence ID" value="NZ_JAKWBL010000001.1"/>
</dbReference>
<protein>
    <submittedName>
        <fullName evidence="1">Uncharacterized protein</fullName>
    </submittedName>
</protein>
<accession>A0ABS9SI88</accession>
<sequence length="40" mass="4856">MGTKLYWDPKKEIFKDNIEANKHLSRPQRFPYGTNYVKIK</sequence>
<keyword evidence="2" id="KW-1185">Reference proteome</keyword>